<name>A0A9D1NDH7_9FIRM</name>
<evidence type="ECO:0000313" key="1">
    <source>
        <dbReference type="EMBL" id="HIV00571.1"/>
    </source>
</evidence>
<proteinExistence type="predicted"/>
<dbReference type="InterPro" id="IPR008323">
    <property type="entry name" value="UCP033563"/>
</dbReference>
<dbReference type="Pfam" id="PF06245">
    <property type="entry name" value="DUF1015"/>
    <property type="match status" value="1"/>
</dbReference>
<dbReference type="Proteomes" id="UP000886891">
    <property type="component" value="Unassembled WGS sequence"/>
</dbReference>
<evidence type="ECO:0000313" key="2">
    <source>
        <dbReference type="Proteomes" id="UP000886891"/>
    </source>
</evidence>
<organism evidence="1 2">
    <name type="scientific">Candidatus Stercoripulliclostridium merdipullorum</name>
    <dbReference type="NCBI Taxonomy" id="2840952"/>
    <lineage>
        <taxon>Bacteria</taxon>
        <taxon>Bacillati</taxon>
        <taxon>Bacillota</taxon>
        <taxon>Clostridia</taxon>
        <taxon>Eubacteriales</taxon>
        <taxon>Candidatus Stercoripulliclostridium</taxon>
    </lineage>
</organism>
<accession>A0A9D1NDH7</accession>
<dbReference type="AlphaFoldDB" id="A0A9D1NDH7"/>
<comment type="caution">
    <text evidence="1">The sequence shown here is derived from an EMBL/GenBank/DDBJ whole genome shotgun (WGS) entry which is preliminary data.</text>
</comment>
<dbReference type="PANTHER" id="PTHR36454:SF1">
    <property type="entry name" value="DUF1015 DOMAIN-CONTAINING PROTEIN"/>
    <property type="match status" value="1"/>
</dbReference>
<protein>
    <submittedName>
        <fullName evidence="1">DUF1015 family protein</fullName>
    </submittedName>
</protein>
<reference evidence="1" key="1">
    <citation type="submission" date="2020-10" db="EMBL/GenBank/DDBJ databases">
        <authorList>
            <person name="Gilroy R."/>
        </authorList>
    </citation>
    <scope>NUCLEOTIDE SEQUENCE</scope>
    <source>
        <strain evidence="1">23406</strain>
    </source>
</reference>
<sequence length="404" mass="45699">MIVKVPRILLPRGIDMVKWATVACDQFCAEPGYWKELESFVGDAPSTLHVTCPEIYLNRDLGKRIGQIHLKMHAYLDSGILEEEEGMILVERQVGDEVRVGLMVAVDLESYDWHRVRVPLRATEDTLVERLPVRIKIRERAPLELPHAMILIDDKAKSVIEPIYAERDRLTKVYDFDLNMNGGHIRGYRVADGDAVIERLNALLDPALQTEKYGSDAGILFAVGDGNHSIAAAKVMWDELKQDLTAEEREDHPARYILLEVVNIYGGGMDFEPIHRYIYEPAPGFVEGLKETLQGEGKLKLAQKGSQEWISAPAKASDTIHAVQAYIERYLKSHPDVKVEYVHSEEHLAEVIAKEGGLGIVMPKFPTEELFPYVVNVGNLPKKAFSIGEPEQKRYYLESKFIVR</sequence>
<dbReference type="PANTHER" id="PTHR36454">
    <property type="entry name" value="LMO2823 PROTEIN"/>
    <property type="match status" value="1"/>
</dbReference>
<reference evidence="1" key="2">
    <citation type="journal article" date="2021" name="PeerJ">
        <title>Extensive microbial diversity within the chicken gut microbiome revealed by metagenomics and culture.</title>
        <authorList>
            <person name="Gilroy R."/>
            <person name="Ravi A."/>
            <person name="Getino M."/>
            <person name="Pursley I."/>
            <person name="Horton D.L."/>
            <person name="Alikhan N.F."/>
            <person name="Baker D."/>
            <person name="Gharbi K."/>
            <person name="Hall N."/>
            <person name="Watson M."/>
            <person name="Adriaenssens E.M."/>
            <person name="Foster-Nyarko E."/>
            <person name="Jarju S."/>
            <person name="Secka A."/>
            <person name="Antonio M."/>
            <person name="Oren A."/>
            <person name="Chaudhuri R.R."/>
            <person name="La Ragione R."/>
            <person name="Hildebrand F."/>
            <person name="Pallen M.J."/>
        </authorList>
    </citation>
    <scope>NUCLEOTIDE SEQUENCE</scope>
    <source>
        <strain evidence="1">23406</strain>
    </source>
</reference>
<dbReference type="EMBL" id="DVOH01000040">
    <property type="protein sequence ID" value="HIV00571.1"/>
    <property type="molecule type" value="Genomic_DNA"/>
</dbReference>
<gene>
    <name evidence="1" type="ORF">IAB14_05635</name>
</gene>